<accession>X1UFR4</accession>
<sequence>DLTTYGSHGELTRGEYLKERIDSWYIPSRFSVTEVYDTDSENHRTAFITALNNGQNLVNHNDHCNDWVMGTGHLNHGWSIDGYDVDALTNDNQMSNIY</sequence>
<evidence type="ECO:0000313" key="1">
    <source>
        <dbReference type="EMBL" id="GAJ16343.1"/>
    </source>
</evidence>
<name>X1UFR4_9ZZZZ</name>
<dbReference type="Gene3D" id="3.40.50.1460">
    <property type="match status" value="1"/>
</dbReference>
<dbReference type="EMBL" id="BARW01041355">
    <property type="protein sequence ID" value="GAJ16343.1"/>
    <property type="molecule type" value="Genomic_DNA"/>
</dbReference>
<feature type="non-terminal residue" evidence="1">
    <location>
        <position position="1"/>
    </location>
</feature>
<organism evidence="1">
    <name type="scientific">marine sediment metagenome</name>
    <dbReference type="NCBI Taxonomy" id="412755"/>
    <lineage>
        <taxon>unclassified sequences</taxon>
        <taxon>metagenomes</taxon>
        <taxon>ecological metagenomes</taxon>
    </lineage>
</organism>
<dbReference type="AlphaFoldDB" id="X1UFR4"/>
<protein>
    <submittedName>
        <fullName evidence="1">Uncharacterized protein</fullName>
    </submittedName>
</protein>
<feature type="non-terminal residue" evidence="1">
    <location>
        <position position="98"/>
    </location>
</feature>
<gene>
    <name evidence="1" type="ORF">S12H4_61979</name>
</gene>
<reference evidence="1" key="1">
    <citation type="journal article" date="2014" name="Front. Microbiol.">
        <title>High frequency of phylogenetically diverse reductive dehalogenase-homologous genes in deep subseafloor sedimentary metagenomes.</title>
        <authorList>
            <person name="Kawai M."/>
            <person name="Futagami T."/>
            <person name="Toyoda A."/>
            <person name="Takaki Y."/>
            <person name="Nishi S."/>
            <person name="Hori S."/>
            <person name="Arai W."/>
            <person name="Tsubouchi T."/>
            <person name="Morono Y."/>
            <person name="Uchiyama I."/>
            <person name="Ito T."/>
            <person name="Fujiyama A."/>
            <person name="Inagaki F."/>
            <person name="Takami H."/>
        </authorList>
    </citation>
    <scope>NUCLEOTIDE SEQUENCE</scope>
    <source>
        <strain evidence="1">Expedition CK06-06</strain>
    </source>
</reference>
<comment type="caution">
    <text evidence="1">The sequence shown here is derived from an EMBL/GenBank/DDBJ whole genome shotgun (WGS) entry which is preliminary data.</text>
</comment>
<proteinExistence type="predicted"/>